<proteinExistence type="predicted"/>
<protein>
    <submittedName>
        <fullName evidence="2">Alpha/beta hydrolase</fullName>
    </submittedName>
</protein>
<dbReference type="EMBL" id="CP035758">
    <property type="protein sequence ID" value="QBD83071.1"/>
    <property type="molecule type" value="Genomic_DNA"/>
</dbReference>
<dbReference type="RefSeq" id="WP_129894139.1">
    <property type="nucleotide sequence ID" value="NZ_CP035758.1"/>
</dbReference>
<dbReference type="Gene3D" id="3.40.50.1820">
    <property type="entry name" value="alpha/beta hydrolase"/>
    <property type="match status" value="1"/>
</dbReference>
<dbReference type="InterPro" id="IPR029058">
    <property type="entry name" value="AB_hydrolase_fold"/>
</dbReference>
<keyword evidence="2" id="KW-0378">Hydrolase</keyword>
<dbReference type="Pfam" id="PF01738">
    <property type="entry name" value="DLH"/>
    <property type="match status" value="1"/>
</dbReference>
<accession>A0A4V0Z0F8</accession>
<evidence type="ECO:0000313" key="3">
    <source>
        <dbReference type="Proteomes" id="UP000290365"/>
    </source>
</evidence>
<sequence length="214" mass="23255">MQAADTGFIHRYIPAHDNKQRVLLLLHGTGGDEDDLLELGRALAPGAGLLSPRGKVLEHGAPRFFRRLAQGVFDIEDLTYRTHELVDFINIAAQAYHFELDKLTIVGYSNGANIAASLLLLHPKLLRSAILFRAMKPFDPGTMPDLSGTSIYLAAGKLDPLIPAADTQQLIELLQSAGAHIDAHWQGTGHALNVAEIEGARTWLSKLPTSPTQV</sequence>
<feature type="domain" description="Dienelactone hydrolase" evidence="1">
    <location>
        <begin position="87"/>
        <end position="194"/>
    </location>
</feature>
<dbReference type="KEGG" id="kbs:EPA93_46760"/>
<dbReference type="OrthoDB" id="9796570at2"/>
<gene>
    <name evidence="2" type="ORF">EPA93_46760</name>
</gene>
<organism evidence="2 3">
    <name type="scientific">Ktedonosporobacter rubrisoli</name>
    <dbReference type="NCBI Taxonomy" id="2509675"/>
    <lineage>
        <taxon>Bacteria</taxon>
        <taxon>Bacillati</taxon>
        <taxon>Chloroflexota</taxon>
        <taxon>Ktedonobacteria</taxon>
        <taxon>Ktedonobacterales</taxon>
        <taxon>Ktedonosporobacteraceae</taxon>
        <taxon>Ktedonosporobacter</taxon>
    </lineage>
</organism>
<name>A0A4V0Z0F8_KTERU</name>
<dbReference type="InterPro" id="IPR002925">
    <property type="entry name" value="Dienelactn_hydro"/>
</dbReference>
<dbReference type="Proteomes" id="UP000290365">
    <property type="component" value="Chromosome"/>
</dbReference>
<dbReference type="GO" id="GO:0016787">
    <property type="term" value="F:hydrolase activity"/>
    <property type="evidence" value="ECO:0007669"/>
    <property type="project" value="UniProtKB-KW"/>
</dbReference>
<evidence type="ECO:0000313" key="2">
    <source>
        <dbReference type="EMBL" id="QBD83071.1"/>
    </source>
</evidence>
<dbReference type="AlphaFoldDB" id="A0A4V0Z0F8"/>
<evidence type="ECO:0000259" key="1">
    <source>
        <dbReference type="Pfam" id="PF01738"/>
    </source>
</evidence>
<keyword evidence="3" id="KW-1185">Reference proteome</keyword>
<reference evidence="2 3" key="1">
    <citation type="submission" date="2019-01" db="EMBL/GenBank/DDBJ databases">
        <title>Ktedonosporobacter rubrisoli SCAWS-G2.</title>
        <authorList>
            <person name="Huang Y."/>
            <person name="Yan B."/>
        </authorList>
    </citation>
    <scope>NUCLEOTIDE SEQUENCE [LARGE SCALE GENOMIC DNA]</scope>
    <source>
        <strain evidence="2 3">SCAWS-G2</strain>
    </source>
</reference>
<dbReference type="SUPFAM" id="SSF53474">
    <property type="entry name" value="alpha/beta-Hydrolases"/>
    <property type="match status" value="1"/>
</dbReference>